<dbReference type="Proteomes" id="UP001311232">
    <property type="component" value="Unassembled WGS sequence"/>
</dbReference>
<keyword evidence="2" id="KW-1185">Reference proteome</keyword>
<proteinExistence type="predicted"/>
<evidence type="ECO:0000313" key="1">
    <source>
        <dbReference type="EMBL" id="KAK5619292.1"/>
    </source>
</evidence>
<comment type="caution">
    <text evidence="1">The sequence shown here is derived from an EMBL/GenBank/DDBJ whole genome shotgun (WGS) entry which is preliminary data.</text>
</comment>
<protein>
    <submittedName>
        <fullName evidence="1">Uncharacterized protein</fullName>
    </submittedName>
</protein>
<gene>
    <name evidence="1" type="ORF">CRENBAI_015519</name>
</gene>
<sequence length="101" mass="11918">MLCSCDRVFCRFYSMFWFCSCYHSSLLNTIINKEKKLVKQLPLISQSQLDLAWLPGRQHHMTEGQCSDEDLAALLKRTQRTDRHCVSRESELKRVQHQRGT</sequence>
<accession>A0AAV9SER3</accession>
<name>A0AAV9SER3_9TELE</name>
<evidence type="ECO:0000313" key="2">
    <source>
        <dbReference type="Proteomes" id="UP001311232"/>
    </source>
</evidence>
<dbReference type="EMBL" id="JAHHUM010000581">
    <property type="protein sequence ID" value="KAK5619292.1"/>
    <property type="molecule type" value="Genomic_DNA"/>
</dbReference>
<reference evidence="1 2" key="1">
    <citation type="submission" date="2021-06" db="EMBL/GenBank/DDBJ databases">
        <authorList>
            <person name="Palmer J.M."/>
        </authorList>
    </citation>
    <scope>NUCLEOTIDE SEQUENCE [LARGE SCALE GENOMIC DNA]</scope>
    <source>
        <strain evidence="1 2">MEX-2019</strain>
        <tissue evidence="1">Muscle</tissue>
    </source>
</reference>
<organism evidence="1 2">
    <name type="scientific">Crenichthys baileyi</name>
    <name type="common">White River springfish</name>
    <dbReference type="NCBI Taxonomy" id="28760"/>
    <lineage>
        <taxon>Eukaryota</taxon>
        <taxon>Metazoa</taxon>
        <taxon>Chordata</taxon>
        <taxon>Craniata</taxon>
        <taxon>Vertebrata</taxon>
        <taxon>Euteleostomi</taxon>
        <taxon>Actinopterygii</taxon>
        <taxon>Neopterygii</taxon>
        <taxon>Teleostei</taxon>
        <taxon>Neoteleostei</taxon>
        <taxon>Acanthomorphata</taxon>
        <taxon>Ovalentaria</taxon>
        <taxon>Atherinomorphae</taxon>
        <taxon>Cyprinodontiformes</taxon>
        <taxon>Goodeidae</taxon>
        <taxon>Crenichthys</taxon>
    </lineage>
</organism>
<dbReference type="AlphaFoldDB" id="A0AAV9SER3"/>